<protein>
    <submittedName>
        <fullName evidence="1">Uncharacterized protein</fullName>
    </submittedName>
</protein>
<name>A0A6C0K8P1_9ZZZZ</name>
<organism evidence="1">
    <name type="scientific">viral metagenome</name>
    <dbReference type="NCBI Taxonomy" id="1070528"/>
    <lineage>
        <taxon>unclassified sequences</taxon>
        <taxon>metagenomes</taxon>
        <taxon>organismal metagenomes</taxon>
    </lineage>
</organism>
<dbReference type="EMBL" id="MN740820">
    <property type="protein sequence ID" value="QHU13446.1"/>
    <property type="molecule type" value="Genomic_DNA"/>
</dbReference>
<dbReference type="AlphaFoldDB" id="A0A6C0K8P1"/>
<sequence>MPSYLDILPEDILQYIYRMLYKSVINDMKKDAKYRNLEWFNKLLELSKNPYVDNLNYSDFLVSSCIDNIVLKYVGFLKRNSYNSLIYDTSLYYKSYYIEPLDININKIEIFNYYINDLYKDDEEGLELFNNTYFITSYYSGTTKGINKNGFILEKEGSFRCLAEVLFYIINFYDFVKQILYMNIDMIEQIGMVLNLSSIKIRERDNLIDILNYHINHRYLEGILYNIRNNCAKPLLE</sequence>
<proteinExistence type="predicted"/>
<evidence type="ECO:0000313" key="1">
    <source>
        <dbReference type="EMBL" id="QHU13446.1"/>
    </source>
</evidence>
<reference evidence="1" key="1">
    <citation type="journal article" date="2020" name="Nature">
        <title>Giant virus diversity and host interactions through global metagenomics.</title>
        <authorList>
            <person name="Schulz F."/>
            <person name="Roux S."/>
            <person name="Paez-Espino D."/>
            <person name="Jungbluth S."/>
            <person name="Walsh D.A."/>
            <person name="Denef V.J."/>
            <person name="McMahon K.D."/>
            <person name="Konstantinidis K.T."/>
            <person name="Eloe-Fadrosh E.A."/>
            <person name="Kyrpides N.C."/>
            <person name="Woyke T."/>
        </authorList>
    </citation>
    <scope>NUCLEOTIDE SEQUENCE</scope>
    <source>
        <strain evidence="1">GVMAG-S-1101178-73</strain>
    </source>
</reference>
<accession>A0A6C0K8P1</accession>